<organism evidence="9 10">
    <name type="scientific">Succinivibrio dextrinosolvens DSM 3072</name>
    <dbReference type="NCBI Taxonomy" id="1123324"/>
    <lineage>
        <taxon>Bacteria</taxon>
        <taxon>Pseudomonadati</taxon>
        <taxon>Pseudomonadota</taxon>
        <taxon>Gammaproteobacteria</taxon>
        <taxon>Aeromonadales</taxon>
        <taxon>Succinivibrionaceae</taxon>
        <taxon>Succinivibrio</taxon>
    </lineage>
</organism>
<dbReference type="InterPro" id="IPR020549">
    <property type="entry name" value="YbeY_CS"/>
</dbReference>
<keyword evidence="8" id="KW-0963">Cytoplasm</keyword>
<dbReference type="InterPro" id="IPR023091">
    <property type="entry name" value="MetalPrtase_cat_dom_sf_prd"/>
</dbReference>
<dbReference type="PANTHER" id="PTHR46986:SF1">
    <property type="entry name" value="ENDORIBONUCLEASE YBEY, CHLOROPLASTIC"/>
    <property type="match status" value="1"/>
</dbReference>
<keyword evidence="7 8" id="KW-0862">Zinc</keyword>
<evidence type="ECO:0000313" key="10">
    <source>
        <dbReference type="Proteomes" id="UP000242432"/>
    </source>
</evidence>
<dbReference type="EMBL" id="FUXX01000004">
    <property type="protein sequence ID" value="SKA58339.1"/>
    <property type="molecule type" value="Genomic_DNA"/>
</dbReference>
<dbReference type="InterPro" id="IPR002036">
    <property type="entry name" value="YbeY"/>
</dbReference>
<feature type="binding site" evidence="8">
    <location>
        <position position="121"/>
    </location>
    <ligand>
        <name>Zn(2+)</name>
        <dbReference type="ChEBI" id="CHEBI:29105"/>
        <note>catalytic</note>
    </ligand>
</feature>
<sequence>MKVIIDLQIATDEALESYPSLETMTKWATVALKTGGRTNDSEITIRMVDSKEIHELNATYRHVDRPTNILSFPFELPEGIEDLPLLGDLVVCKEVLERECKEQNKTLEEHFAHLIVHGCLHLLGYDHIEEEDAKEMEPLEVKAMAELGYENPYKDDEF</sequence>
<keyword evidence="10" id="KW-1185">Reference proteome</keyword>
<evidence type="ECO:0000256" key="1">
    <source>
        <dbReference type="ARBA" id="ARBA00010875"/>
    </source>
</evidence>
<comment type="cofactor">
    <cofactor evidence="8">
        <name>Zn(2+)</name>
        <dbReference type="ChEBI" id="CHEBI:29105"/>
    </cofactor>
    <text evidence="8">Binds 1 zinc ion.</text>
</comment>
<evidence type="ECO:0000256" key="4">
    <source>
        <dbReference type="ARBA" id="ARBA00022723"/>
    </source>
</evidence>
<keyword evidence="3 8" id="KW-0540">Nuclease</keyword>
<protein>
    <recommendedName>
        <fullName evidence="8">Endoribonuclease YbeY</fullName>
        <ecNumber evidence="8">3.1.-.-</ecNumber>
    </recommendedName>
</protein>
<dbReference type="STRING" id="83771.SAMN02910357_01359"/>
<keyword evidence="4 8" id="KW-0479">Metal-binding</keyword>
<keyword evidence="5 8" id="KW-0255">Endonuclease</keyword>
<name>A0A1T4V052_9GAMM</name>
<evidence type="ECO:0000256" key="3">
    <source>
        <dbReference type="ARBA" id="ARBA00022722"/>
    </source>
</evidence>
<evidence type="ECO:0000256" key="5">
    <source>
        <dbReference type="ARBA" id="ARBA00022759"/>
    </source>
</evidence>
<evidence type="ECO:0000256" key="7">
    <source>
        <dbReference type="ARBA" id="ARBA00022833"/>
    </source>
</evidence>
<keyword evidence="8" id="KW-0698">rRNA processing</keyword>
<dbReference type="PANTHER" id="PTHR46986">
    <property type="entry name" value="ENDORIBONUCLEASE YBEY, CHLOROPLASTIC"/>
    <property type="match status" value="1"/>
</dbReference>
<dbReference type="GO" id="GO:0006364">
    <property type="term" value="P:rRNA processing"/>
    <property type="evidence" value="ECO:0007669"/>
    <property type="project" value="UniProtKB-UniRule"/>
</dbReference>
<evidence type="ECO:0000256" key="2">
    <source>
        <dbReference type="ARBA" id="ARBA00022517"/>
    </source>
</evidence>
<comment type="similarity">
    <text evidence="1 8">Belongs to the endoribonuclease YbeY family.</text>
</comment>
<dbReference type="GO" id="GO:0005737">
    <property type="term" value="C:cytoplasm"/>
    <property type="evidence" value="ECO:0007669"/>
    <property type="project" value="UniProtKB-SubCell"/>
</dbReference>
<dbReference type="AlphaFoldDB" id="A0A1T4V052"/>
<dbReference type="GO" id="GO:0004222">
    <property type="term" value="F:metalloendopeptidase activity"/>
    <property type="evidence" value="ECO:0007669"/>
    <property type="project" value="InterPro"/>
</dbReference>
<accession>A0A1T4V052</accession>
<feature type="binding site" evidence="8">
    <location>
        <position position="127"/>
    </location>
    <ligand>
        <name>Zn(2+)</name>
        <dbReference type="ChEBI" id="CHEBI:29105"/>
        <note>catalytic</note>
    </ligand>
</feature>
<reference evidence="10" key="1">
    <citation type="submission" date="2017-02" db="EMBL/GenBank/DDBJ databases">
        <authorList>
            <person name="Varghese N."/>
            <person name="Submissions S."/>
        </authorList>
    </citation>
    <scope>NUCLEOTIDE SEQUENCE [LARGE SCALE GENOMIC DNA]</scope>
    <source>
        <strain evidence="10">DSM 3072</strain>
    </source>
</reference>
<dbReference type="Proteomes" id="UP000242432">
    <property type="component" value="Unassembled WGS sequence"/>
</dbReference>
<dbReference type="Gene3D" id="3.40.390.30">
    <property type="entry name" value="Metalloproteases ('zincins'), catalytic domain"/>
    <property type="match status" value="1"/>
</dbReference>
<dbReference type="GO" id="GO:0008270">
    <property type="term" value="F:zinc ion binding"/>
    <property type="evidence" value="ECO:0007669"/>
    <property type="project" value="UniProtKB-UniRule"/>
</dbReference>
<comment type="subcellular location">
    <subcellularLocation>
        <location evidence="8">Cytoplasm</location>
    </subcellularLocation>
</comment>
<dbReference type="HAMAP" id="MF_00009">
    <property type="entry name" value="Endoribonucl_YbeY"/>
    <property type="match status" value="1"/>
</dbReference>
<gene>
    <name evidence="8" type="primary">ybeY</name>
    <name evidence="9" type="ORF">SAMN02745213_00406</name>
</gene>
<proteinExistence type="inferred from homology"/>
<keyword evidence="6 8" id="KW-0378">Hydrolase</keyword>
<evidence type="ECO:0000313" key="9">
    <source>
        <dbReference type="EMBL" id="SKA58339.1"/>
    </source>
</evidence>
<keyword evidence="2 8" id="KW-0690">Ribosome biogenesis</keyword>
<dbReference type="SUPFAM" id="SSF55486">
    <property type="entry name" value="Metalloproteases ('zincins'), catalytic domain"/>
    <property type="match status" value="1"/>
</dbReference>
<dbReference type="RefSeq" id="WP_078927998.1">
    <property type="nucleotide sequence ID" value="NZ_FUXX01000004.1"/>
</dbReference>
<comment type="function">
    <text evidence="8">Single strand-specific metallo-endoribonuclease involved in late-stage 70S ribosome quality control and in maturation of the 3' terminus of the 16S rRNA.</text>
</comment>
<dbReference type="PROSITE" id="PS01306">
    <property type="entry name" value="UPF0054"/>
    <property type="match status" value="1"/>
</dbReference>
<dbReference type="GO" id="GO:0004521">
    <property type="term" value="F:RNA endonuclease activity"/>
    <property type="evidence" value="ECO:0007669"/>
    <property type="project" value="UniProtKB-UniRule"/>
</dbReference>
<feature type="binding site" evidence="8">
    <location>
        <position position="117"/>
    </location>
    <ligand>
        <name>Zn(2+)</name>
        <dbReference type="ChEBI" id="CHEBI:29105"/>
        <note>catalytic</note>
    </ligand>
</feature>
<dbReference type="EC" id="3.1.-.-" evidence="8"/>
<evidence type="ECO:0000256" key="6">
    <source>
        <dbReference type="ARBA" id="ARBA00022801"/>
    </source>
</evidence>
<evidence type="ECO:0000256" key="8">
    <source>
        <dbReference type="HAMAP-Rule" id="MF_00009"/>
    </source>
</evidence>
<dbReference type="Pfam" id="PF02130">
    <property type="entry name" value="YbeY"/>
    <property type="match status" value="1"/>
</dbReference>
<dbReference type="NCBIfam" id="TIGR00043">
    <property type="entry name" value="rRNA maturation RNase YbeY"/>
    <property type="match status" value="1"/>
</dbReference>